<comment type="caution">
    <text evidence="1">The sequence shown here is derived from an EMBL/GenBank/DDBJ whole genome shotgun (WGS) entry which is preliminary data.</text>
</comment>
<dbReference type="Proteomes" id="UP000220527">
    <property type="component" value="Unassembled WGS sequence"/>
</dbReference>
<dbReference type="RefSeq" id="WP_097642106.1">
    <property type="nucleotide sequence ID" value="NZ_NQWI01000001.1"/>
</dbReference>
<protein>
    <submittedName>
        <fullName evidence="1">Uncharacterized protein</fullName>
    </submittedName>
</protein>
<reference evidence="2" key="1">
    <citation type="submission" date="2017-08" db="EMBL/GenBank/DDBJ databases">
        <authorList>
            <person name="Grouzdev D.S."/>
            <person name="Gaisin V.A."/>
            <person name="Rysina M.S."/>
            <person name="Gorlenko V.M."/>
        </authorList>
    </citation>
    <scope>NUCLEOTIDE SEQUENCE [LARGE SCALE GENOMIC DNA]</scope>
    <source>
        <strain evidence="2">Kir15-3F</strain>
    </source>
</reference>
<sequence length="150" mass="17079">MLAPQDVWLTNRATLNHLARCYDRVTMVALPEEQRHYREVLVIGVVRARDRTGQELQARARQIAEKLAGDLPVLTEQAEPRYRIPAPPKTQRPLIWRDANAATPEQAQADVLAGGGAWNARAYRGRLQTARQDRRRIRPVFPIGKVAREN</sequence>
<keyword evidence="2" id="KW-1185">Reference proteome</keyword>
<accession>A0A2A6RQ59</accession>
<gene>
    <name evidence="1" type="ORF">CJ255_00395</name>
</gene>
<dbReference type="AlphaFoldDB" id="A0A2A6RQ59"/>
<evidence type="ECO:0000313" key="2">
    <source>
        <dbReference type="Proteomes" id="UP000220527"/>
    </source>
</evidence>
<proteinExistence type="predicted"/>
<name>A0A2A6RQ59_9CHLR</name>
<organism evidence="1 2">
    <name type="scientific">Candidatus Viridilinea mediisalina</name>
    <dbReference type="NCBI Taxonomy" id="2024553"/>
    <lineage>
        <taxon>Bacteria</taxon>
        <taxon>Bacillati</taxon>
        <taxon>Chloroflexota</taxon>
        <taxon>Chloroflexia</taxon>
        <taxon>Chloroflexales</taxon>
        <taxon>Chloroflexineae</taxon>
        <taxon>Oscillochloridaceae</taxon>
        <taxon>Candidatus Viridilinea</taxon>
    </lineage>
</organism>
<dbReference type="EMBL" id="NQWI01000001">
    <property type="protein sequence ID" value="PDW05086.1"/>
    <property type="molecule type" value="Genomic_DNA"/>
</dbReference>
<evidence type="ECO:0000313" key="1">
    <source>
        <dbReference type="EMBL" id="PDW05086.1"/>
    </source>
</evidence>